<keyword evidence="5" id="KW-1185">Reference proteome</keyword>
<comment type="caution">
    <text evidence="4">The sequence shown here is derived from an EMBL/GenBank/DDBJ whole genome shotgun (WGS) entry which is preliminary data.</text>
</comment>
<dbReference type="InterPro" id="IPR032612">
    <property type="entry name" value="DUF4890"/>
</dbReference>
<name>A0ABS3BU26_9BACT</name>
<reference evidence="4 5" key="1">
    <citation type="submission" date="2021-03" db="EMBL/GenBank/DDBJ databases">
        <title>novel species isolated from a fishpond in China.</title>
        <authorList>
            <person name="Lu H."/>
            <person name="Cai Z."/>
        </authorList>
    </citation>
    <scope>NUCLEOTIDE SEQUENCE [LARGE SCALE GENOMIC DNA]</scope>
    <source>
        <strain evidence="4 5">JCM 31546</strain>
    </source>
</reference>
<evidence type="ECO:0000256" key="1">
    <source>
        <dbReference type="SAM" id="Coils"/>
    </source>
</evidence>
<evidence type="ECO:0000313" key="4">
    <source>
        <dbReference type="EMBL" id="MBN7802565.1"/>
    </source>
</evidence>
<feature type="signal peptide" evidence="3">
    <location>
        <begin position="1"/>
        <end position="19"/>
    </location>
</feature>
<gene>
    <name evidence="4" type="ORF">J0A67_16945</name>
</gene>
<keyword evidence="1" id="KW-0175">Coiled coil</keyword>
<feature type="coiled-coil region" evidence="1">
    <location>
        <begin position="53"/>
        <end position="85"/>
    </location>
</feature>
<sequence>MKKWIIGAALLVFTSLQLAAQQERKPQPNPEERAKKITERMAMELGLSEDQKSQILALNLDQAKKRQAEMEQEAAERTARMEEMKTHREQIDAILTEEQLSKWEEIKMEQREKRRPGGEVHRRGDLPRQKREN</sequence>
<feature type="chain" id="PRO_5047250890" evidence="3">
    <location>
        <begin position="20"/>
        <end position="133"/>
    </location>
</feature>
<dbReference type="RefSeq" id="WP_206570581.1">
    <property type="nucleotide sequence ID" value="NZ_JAFKCW010000004.1"/>
</dbReference>
<dbReference type="EMBL" id="JAFKCW010000004">
    <property type="protein sequence ID" value="MBN7802565.1"/>
    <property type="molecule type" value="Genomic_DNA"/>
</dbReference>
<protein>
    <submittedName>
        <fullName evidence="4">DUF4890 domain-containing protein</fullName>
    </submittedName>
</protein>
<feature type="region of interest" description="Disordered" evidence="2">
    <location>
        <begin position="107"/>
        <end position="133"/>
    </location>
</feature>
<evidence type="ECO:0000256" key="3">
    <source>
        <dbReference type="SAM" id="SignalP"/>
    </source>
</evidence>
<evidence type="ECO:0000313" key="5">
    <source>
        <dbReference type="Proteomes" id="UP000664698"/>
    </source>
</evidence>
<dbReference type="Pfam" id="PF16231">
    <property type="entry name" value="DUF4890"/>
    <property type="match status" value="1"/>
</dbReference>
<evidence type="ECO:0000256" key="2">
    <source>
        <dbReference type="SAM" id="MobiDB-lite"/>
    </source>
</evidence>
<keyword evidence="3" id="KW-0732">Signal</keyword>
<proteinExistence type="predicted"/>
<dbReference type="Proteomes" id="UP000664698">
    <property type="component" value="Unassembled WGS sequence"/>
</dbReference>
<accession>A0ABS3BU26</accession>
<organism evidence="4 5">
    <name type="scientific">Algoriphagus aestuariicola</name>
    <dbReference type="NCBI Taxonomy" id="1852016"/>
    <lineage>
        <taxon>Bacteria</taxon>
        <taxon>Pseudomonadati</taxon>
        <taxon>Bacteroidota</taxon>
        <taxon>Cytophagia</taxon>
        <taxon>Cytophagales</taxon>
        <taxon>Cyclobacteriaceae</taxon>
        <taxon>Algoriphagus</taxon>
    </lineage>
</organism>